<dbReference type="PROSITE" id="PS51775">
    <property type="entry name" value="GTD_BINDING"/>
    <property type="match status" value="1"/>
</dbReference>
<dbReference type="Pfam" id="PF04576">
    <property type="entry name" value="Zein-binding"/>
    <property type="match status" value="1"/>
</dbReference>
<dbReference type="Pfam" id="PF03004">
    <property type="entry name" value="Transposase_24"/>
    <property type="match status" value="1"/>
</dbReference>
<dbReference type="InterPro" id="IPR039306">
    <property type="entry name" value="MYOB"/>
</dbReference>
<keyword evidence="4" id="KW-0472">Membrane</keyword>
<protein>
    <recommendedName>
        <fullName evidence="7">GTD-binding domain-containing protein</fullName>
    </recommendedName>
</protein>
<dbReference type="GO" id="GO:0080115">
    <property type="term" value="F:myosin XI tail binding"/>
    <property type="evidence" value="ECO:0007669"/>
    <property type="project" value="UniProtKB-ARBA"/>
</dbReference>
<evidence type="ECO:0000313" key="8">
    <source>
        <dbReference type="EMBL" id="CAD1837601.1"/>
    </source>
</evidence>
<dbReference type="InterPro" id="IPR007656">
    <property type="entry name" value="GTD-bd"/>
</dbReference>
<organism evidence="8">
    <name type="scientific">Ananas comosus var. bracteatus</name>
    <name type="common">red pineapple</name>
    <dbReference type="NCBI Taxonomy" id="296719"/>
    <lineage>
        <taxon>Eukaryota</taxon>
        <taxon>Viridiplantae</taxon>
        <taxon>Streptophyta</taxon>
        <taxon>Embryophyta</taxon>
        <taxon>Tracheophyta</taxon>
        <taxon>Spermatophyta</taxon>
        <taxon>Magnoliopsida</taxon>
        <taxon>Liliopsida</taxon>
        <taxon>Poales</taxon>
        <taxon>Bromeliaceae</taxon>
        <taxon>Bromelioideae</taxon>
        <taxon>Ananas</taxon>
    </lineage>
</organism>
<evidence type="ECO:0000256" key="4">
    <source>
        <dbReference type="ARBA" id="ARBA00023136"/>
    </source>
</evidence>
<feature type="domain" description="GTD-binding" evidence="7">
    <location>
        <begin position="644"/>
        <end position="742"/>
    </location>
</feature>
<evidence type="ECO:0000256" key="3">
    <source>
        <dbReference type="ARBA" id="ARBA00022989"/>
    </source>
</evidence>
<gene>
    <name evidence="8" type="ORF">CB5_LOCUS20812</name>
</gene>
<dbReference type="PANTHER" id="PTHR31448">
    <property type="entry name" value="MYOSIN-BINDING PROTEIN 2"/>
    <property type="match status" value="1"/>
</dbReference>
<keyword evidence="2" id="KW-0812">Transmembrane</keyword>
<dbReference type="EMBL" id="LR862132">
    <property type="protein sequence ID" value="CAD1837601.1"/>
    <property type="molecule type" value="Genomic_DNA"/>
</dbReference>
<accession>A0A6V7Q3N1</accession>
<evidence type="ECO:0000256" key="1">
    <source>
        <dbReference type="ARBA" id="ARBA00004167"/>
    </source>
</evidence>
<evidence type="ECO:0000259" key="7">
    <source>
        <dbReference type="PROSITE" id="PS51775"/>
    </source>
</evidence>
<feature type="region of interest" description="Disordered" evidence="6">
    <location>
        <begin position="1324"/>
        <end position="1343"/>
    </location>
</feature>
<keyword evidence="3" id="KW-1133">Transmembrane helix</keyword>
<dbReference type="InterPro" id="IPR004252">
    <property type="entry name" value="Probable_transposase_24"/>
</dbReference>
<dbReference type="PANTHER" id="PTHR31448:SF3">
    <property type="entry name" value="MYOSIN-BINDING PROTEIN 2"/>
    <property type="match status" value="1"/>
</dbReference>
<evidence type="ECO:0000256" key="2">
    <source>
        <dbReference type="ARBA" id="ARBA00022692"/>
    </source>
</evidence>
<feature type="region of interest" description="Disordered" evidence="6">
    <location>
        <begin position="754"/>
        <end position="780"/>
    </location>
</feature>
<evidence type="ECO:0000256" key="5">
    <source>
        <dbReference type="SAM" id="Coils"/>
    </source>
</evidence>
<feature type="coiled-coil region" evidence="5">
    <location>
        <begin position="650"/>
        <end position="751"/>
    </location>
</feature>
<feature type="compositionally biased region" description="Polar residues" evidence="6">
    <location>
        <begin position="1332"/>
        <end position="1343"/>
    </location>
</feature>
<name>A0A6V7Q3N1_ANACO</name>
<proteinExistence type="predicted"/>
<sequence>MPIGGCFKVNCKFKKQEIVVDDGCQQIRDDPAPAHQPDGSHPRVHLPGVGADRAPSAQRILRLPHRQIRRLLRPPPTCVFCSRVDRLFSSSSSSSSSSSFRAAICDGHAAELSRLGFCADHRRLADAAEMCEDCCAAADRLSWMRRSEAGEPDLRCSCCGVPLESGFYSPPYLLSKPSPLPLDSPPVDDSALDRENSSTNARFAVEDEPGAQNFLVFEFSDESSPTPLADDSAEAMTATIRCEENATDADRLVALEVIDEMTVMEKPVVFKIGGGEDRDMDRDREEHDARALDIGVVLEEKMVLDSSVERADCFEESGALAAEEDILEPHDRVELKVESSTAEEEIVEPHELMSVEDSVEFKVEALEDEEEIVEPHDCVELKVEASTAEEEIVEPHELMSVEDSVEFKVEALEDEEEIVEPHDCVILKVEASTAEEEIVELELHDCVEPEVESSTAEQEIVEPLNSVEFKEVSAAEEEIDEPQYVVEFKEEEIDEPQYVVEFKEEEIDEPQYIVEFKEEALTAEQEIVEPQNNAELKEEESATEEEIAEPEAFEEDAKVDDIDVNCEISIGSEICDEEKVEQVEFQEPISPAFGVEDRSIEASNETSDIDQAIESELVSLRAKRIRAESLDGSVASDIEGTEPLTIDSLKSALKAERKALGVLYAELEEERSAAAVAANQTMAMITRLQEEKAAMQMEASHYQRMMDEQSEYDQEALHVLNELLTKRDKEKQGLERELEVYRQRVLHYEAKEKKKLARHKANGTNGASSPSSSGEESDDFSFDYFERNESSYSVNEKNQNTPTDAVLSSPREIESAKLLIKRKASVADFDEEKLSILERLRVLEDRLFELEDGESCEVNHHESNDEDYKSLSDVLHGSLNGYSDSLGNSGKHLHSEGRNMNAAGKRLLPLFDAVSMENEVALASIKEEAQEAGNSPKLASNSAKEQERLVFGEEVDDVYERLQALEADREFLKHCIKSLKKGDKGMDLLKEILHHLRELRSVELRGGMTGIELFLCYNPNKAWLIGSPLVVWSRCERSEGFDQTRVHIEEGGKEPLVLSSLIFVGWSYHMSSGSRPWKGMDEPKKGSGSSIHDFSLEMFGHACTSATSPRHVEHHHIASVVHFTADDNAYVLQFFEGSAASKGKRAGGPTLLTEIWNLPKDEWIIVNFNNRWQPIGKEGRVLASFLGIMARNANLTPLHIQDWRAFPRKENKRLFKLVEKHSKKNRENRSKQKMPHIAGSKSFACLMAEKAKDGVKPSQAHIFIETHKPRKDRRPIDEESIQNINSMKQKMKKLSNSIEYDNKRVAWEGDIFSQVIGLERHGQVHGLGLGPTPTSLWAPSTSN</sequence>
<dbReference type="GO" id="GO:0016020">
    <property type="term" value="C:membrane"/>
    <property type="evidence" value="ECO:0007669"/>
    <property type="project" value="UniProtKB-SubCell"/>
</dbReference>
<comment type="subcellular location">
    <subcellularLocation>
        <location evidence="1">Membrane</location>
        <topology evidence="1">Single-pass membrane protein</topology>
    </subcellularLocation>
</comment>
<reference evidence="8" key="1">
    <citation type="submission" date="2020-07" db="EMBL/GenBank/DDBJ databases">
        <authorList>
            <person name="Lin J."/>
        </authorList>
    </citation>
    <scope>NUCLEOTIDE SEQUENCE</scope>
</reference>
<keyword evidence="5" id="KW-0175">Coiled coil</keyword>
<evidence type="ECO:0000256" key="6">
    <source>
        <dbReference type="SAM" id="MobiDB-lite"/>
    </source>
</evidence>